<evidence type="ECO:0000256" key="1">
    <source>
        <dbReference type="SAM" id="MobiDB-lite"/>
    </source>
</evidence>
<feature type="non-terminal residue" evidence="2">
    <location>
        <position position="1"/>
    </location>
</feature>
<dbReference type="Proteomes" id="UP001630127">
    <property type="component" value="Unassembled WGS sequence"/>
</dbReference>
<name>A0ABD3B3X3_9GENT</name>
<reference evidence="2 3" key="1">
    <citation type="submission" date="2024-11" db="EMBL/GenBank/DDBJ databases">
        <title>A near-complete genome assembly of Cinchona calisaya.</title>
        <authorList>
            <person name="Lian D.C."/>
            <person name="Zhao X.W."/>
            <person name="Wei L."/>
        </authorList>
    </citation>
    <scope>NUCLEOTIDE SEQUENCE [LARGE SCALE GENOMIC DNA]</scope>
    <source>
        <tissue evidence="2">Nenye</tissue>
    </source>
</reference>
<proteinExistence type="predicted"/>
<evidence type="ECO:0000313" key="2">
    <source>
        <dbReference type="EMBL" id="KAL3538156.1"/>
    </source>
</evidence>
<dbReference type="EMBL" id="JBJUIK010000001">
    <property type="protein sequence ID" value="KAL3538156.1"/>
    <property type="molecule type" value="Genomic_DNA"/>
</dbReference>
<keyword evidence="3" id="KW-1185">Reference proteome</keyword>
<comment type="caution">
    <text evidence="2">The sequence shown here is derived from an EMBL/GenBank/DDBJ whole genome shotgun (WGS) entry which is preliminary data.</text>
</comment>
<organism evidence="2 3">
    <name type="scientific">Cinchona calisaya</name>
    <dbReference type="NCBI Taxonomy" id="153742"/>
    <lineage>
        <taxon>Eukaryota</taxon>
        <taxon>Viridiplantae</taxon>
        <taxon>Streptophyta</taxon>
        <taxon>Embryophyta</taxon>
        <taxon>Tracheophyta</taxon>
        <taxon>Spermatophyta</taxon>
        <taxon>Magnoliopsida</taxon>
        <taxon>eudicotyledons</taxon>
        <taxon>Gunneridae</taxon>
        <taxon>Pentapetalae</taxon>
        <taxon>asterids</taxon>
        <taxon>lamiids</taxon>
        <taxon>Gentianales</taxon>
        <taxon>Rubiaceae</taxon>
        <taxon>Cinchonoideae</taxon>
        <taxon>Cinchoneae</taxon>
        <taxon>Cinchona</taxon>
    </lineage>
</organism>
<sequence>TITEVETPTNSAHATSTLVNVVGEEGNNTTGLVNSVAQDQDDEYQVMSITISPSRDVGDGTSFCPSTSSFSALAMPTGDNQKPNKKVKKLGRGVGKKAGAKNSLDSYTTPISNPSEISSWPLIH</sequence>
<evidence type="ECO:0000313" key="3">
    <source>
        <dbReference type="Proteomes" id="UP001630127"/>
    </source>
</evidence>
<feature type="compositionally biased region" description="Polar residues" evidence="1">
    <location>
        <begin position="103"/>
        <end position="118"/>
    </location>
</feature>
<dbReference type="AlphaFoldDB" id="A0ABD3B3X3"/>
<feature type="compositionally biased region" description="Basic residues" evidence="1">
    <location>
        <begin position="83"/>
        <end position="99"/>
    </location>
</feature>
<protein>
    <submittedName>
        <fullName evidence="2">Uncharacterized protein</fullName>
    </submittedName>
</protein>
<feature type="region of interest" description="Disordered" evidence="1">
    <location>
        <begin position="71"/>
        <end position="124"/>
    </location>
</feature>
<gene>
    <name evidence="2" type="ORF">ACH5RR_001522</name>
</gene>
<accession>A0ABD3B3X3</accession>